<dbReference type="InterPro" id="IPR035952">
    <property type="entry name" value="Rhomboid-like_sf"/>
</dbReference>
<feature type="domain" description="Peptidase S54 GlpG peptidase N-terminal" evidence="9">
    <location>
        <begin position="16"/>
        <end position="89"/>
    </location>
</feature>
<evidence type="ECO:0000256" key="1">
    <source>
        <dbReference type="ARBA" id="ARBA00004141"/>
    </source>
</evidence>
<organism evidence="10 11">
    <name type="scientific">Canicola haemoglobinophilus</name>
    <dbReference type="NCBI Taxonomy" id="733"/>
    <lineage>
        <taxon>Bacteria</taxon>
        <taxon>Pseudomonadati</taxon>
        <taxon>Pseudomonadota</taxon>
        <taxon>Gammaproteobacteria</taxon>
        <taxon>Pasteurellales</taxon>
        <taxon>Pasteurellaceae</taxon>
        <taxon>Canicola</taxon>
    </lineage>
</organism>
<comment type="subcellular location">
    <subcellularLocation>
        <location evidence="1">Membrane</location>
        <topology evidence="1">Multi-pass membrane protein</topology>
    </subcellularLocation>
</comment>
<evidence type="ECO:0000259" key="8">
    <source>
        <dbReference type="Pfam" id="PF01694"/>
    </source>
</evidence>
<gene>
    <name evidence="10" type="primary">glpG</name>
    <name evidence="10" type="ORF">NCTC8540_01853</name>
</gene>
<evidence type="ECO:0000256" key="3">
    <source>
        <dbReference type="ARBA" id="ARBA00022692"/>
    </source>
</evidence>
<dbReference type="InterPro" id="IPR022732">
    <property type="entry name" value="Peptidase_S54_GlpG_N"/>
</dbReference>
<evidence type="ECO:0000256" key="7">
    <source>
        <dbReference type="SAM" id="Phobius"/>
    </source>
</evidence>
<dbReference type="PANTHER" id="PTHR43731:SF14">
    <property type="entry name" value="PRESENILIN-ASSOCIATED RHOMBOID-LIKE PROTEIN, MITOCHONDRIAL"/>
    <property type="match status" value="1"/>
</dbReference>
<evidence type="ECO:0000313" key="10">
    <source>
        <dbReference type="EMBL" id="STO69322.1"/>
    </source>
</evidence>
<dbReference type="RefSeq" id="WP_115073345.1">
    <property type="nucleotide sequence ID" value="NZ_UGHE01000002.1"/>
</dbReference>
<sequence>MKLLFGSEMENFLIWFRDYIRAKYQLELTIQDYHDEKRGWLMRGIFVEENHPILAQLEQEKTLFLQDPFNPRYQQAAWQAGDTKSIQYDKKTWQAILGISTSWLNQGKLTFFITALCTFIYLLQILGFNQDILSFVHYPADVEQQTEIWRYVSHSLAHLSPLHFLFNLSWFWLFGGAIERQLSAKKLLLLFFVSAIVSGVVQNYFSGYRFFGLSGVVYAILGYVLILDKFRYAKFALPSGFSLMLVVGIALGFASPLIGIYMGNAAHISGLLCGLLFGLWQVKQK</sequence>
<proteinExistence type="inferred from homology"/>
<feature type="transmembrane region" description="Helical" evidence="7">
    <location>
        <begin position="148"/>
        <end position="175"/>
    </location>
</feature>
<feature type="transmembrane region" description="Helical" evidence="7">
    <location>
        <begin position="211"/>
        <end position="228"/>
    </location>
</feature>
<dbReference type="EMBL" id="UGHJ01000001">
    <property type="protein sequence ID" value="STO69322.1"/>
    <property type="molecule type" value="Genomic_DNA"/>
</dbReference>
<keyword evidence="3 7" id="KW-0812">Transmembrane</keyword>
<dbReference type="InterPro" id="IPR050925">
    <property type="entry name" value="Rhomboid_protease_S54"/>
</dbReference>
<comment type="similarity">
    <text evidence="2">Belongs to the peptidase S54 family.</text>
</comment>
<name>A0AB38HAJ7_9PAST</name>
<feature type="transmembrane region" description="Helical" evidence="7">
    <location>
        <begin position="235"/>
        <end position="254"/>
    </location>
</feature>
<evidence type="ECO:0000259" key="9">
    <source>
        <dbReference type="Pfam" id="PF12122"/>
    </source>
</evidence>
<evidence type="ECO:0000313" key="11">
    <source>
        <dbReference type="Proteomes" id="UP000254496"/>
    </source>
</evidence>
<feature type="transmembrane region" description="Helical" evidence="7">
    <location>
        <begin position="109"/>
        <end position="128"/>
    </location>
</feature>
<evidence type="ECO:0000256" key="2">
    <source>
        <dbReference type="ARBA" id="ARBA00009045"/>
    </source>
</evidence>
<reference evidence="10 11" key="1">
    <citation type="submission" date="2018-06" db="EMBL/GenBank/DDBJ databases">
        <authorList>
            <consortium name="Pathogen Informatics"/>
            <person name="Doyle S."/>
        </authorList>
    </citation>
    <scope>NUCLEOTIDE SEQUENCE [LARGE SCALE GENOMIC DNA]</scope>
    <source>
        <strain evidence="10 11">NCTC8540</strain>
    </source>
</reference>
<dbReference type="AlphaFoldDB" id="A0AB38HAJ7"/>
<dbReference type="GO" id="GO:0004252">
    <property type="term" value="F:serine-type endopeptidase activity"/>
    <property type="evidence" value="ECO:0007669"/>
    <property type="project" value="InterPro"/>
</dbReference>
<dbReference type="Pfam" id="PF12122">
    <property type="entry name" value="Rhomboid_N"/>
    <property type="match status" value="1"/>
</dbReference>
<feature type="transmembrane region" description="Helical" evidence="7">
    <location>
        <begin position="187"/>
        <end position="205"/>
    </location>
</feature>
<dbReference type="Gene3D" id="1.20.1540.10">
    <property type="entry name" value="Rhomboid-like"/>
    <property type="match status" value="1"/>
</dbReference>
<dbReference type="SUPFAM" id="SSF144091">
    <property type="entry name" value="Rhomboid-like"/>
    <property type="match status" value="1"/>
</dbReference>
<dbReference type="Proteomes" id="UP000254496">
    <property type="component" value="Unassembled WGS sequence"/>
</dbReference>
<dbReference type="PANTHER" id="PTHR43731">
    <property type="entry name" value="RHOMBOID PROTEASE"/>
    <property type="match status" value="1"/>
</dbReference>
<dbReference type="GO" id="GO:0016020">
    <property type="term" value="C:membrane"/>
    <property type="evidence" value="ECO:0007669"/>
    <property type="project" value="UniProtKB-SubCell"/>
</dbReference>
<comment type="caution">
    <text evidence="10">The sequence shown here is derived from an EMBL/GenBank/DDBJ whole genome shotgun (WGS) entry which is preliminary data.</text>
</comment>
<protein>
    <submittedName>
        <fullName evidence="10">Rhomboid family GlpG protein</fullName>
        <ecNumber evidence="10">3.4.21.105</ecNumber>
    </submittedName>
</protein>
<keyword evidence="6 7" id="KW-0472">Membrane</keyword>
<keyword evidence="5 7" id="KW-1133">Transmembrane helix</keyword>
<dbReference type="EC" id="3.4.21.105" evidence="10"/>
<evidence type="ECO:0000256" key="5">
    <source>
        <dbReference type="ARBA" id="ARBA00022989"/>
    </source>
</evidence>
<feature type="domain" description="Peptidase S54 rhomboid" evidence="8">
    <location>
        <begin position="146"/>
        <end position="280"/>
    </location>
</feature>
<evidence type="ECO:0000256" key="4">
    <source>
        <dbReference type="ARBA" id="ARBA00022801"/>
    </source>
</evidence>
<keyword evidence="4 10" id="KW-0378">Hydrolase</keyword>
<accession>A0AB38HAJ7</accession>
<dbReference type="Pfam" id="PF01694">
    <property type="entry name" value="Rhomboid"/>
    <property type="match status" value="1"/>
</dbReference>
<feature type="transmembrane region" description="Helical" evidence="7">
    <location>
        <begin position="260"/>
        <end position="280"/>
    </location>
</feature>
<evidence type="ECO:0000256" key="6">
    <source>
        <dbReference type="ARBA" id="ARBA00023136"/>
    </source>
</evidence>
<dbReference type="InterPro" id="IPR022764">
    <property type="entry name" value="Peptidase_S54_rhomboid_dom"/>
</dbReference>